<accession>A0A255XNU6</accession>
<keyword evidence="2" id="KW-1185">Reference proteome</keyword>
<evidence type="ECO:0000313" key="1">
    <source>
        <dbReference type="EMBL" id="OYQ18105.1"/>
    </source>
</evidence>
<gene>
    <name evidence="1" type="ORF">CHR90_14190</name>
</gene>
<sequence length="89" mass="10401">MEYLVEAMMSEEPINLVLEHLRALRREVGEVRDDVRDIKVRLTRIDNTVITLRREQASDAEGVAHLEGRLDRFGERLSRIETRLDILDS</sequence>
<reference evidence="1 2" key="1">
    <citation type="submission" date="2017-07" db="EMBL/GenBank/DDBJ databases">
        <title>Elstera cyanobacteriorum sp. nov., a novel bacterium isolated from cyanobacterial aggregates in a eutrophic lake.</title>
        <authorList>
            <person name="Cai H."/>
        </authorList>
    </citation>
    <scope>NUCLEOTIDE SEQUENCE [LARGE SCALE GENOMIC DNA]</scope>
    <source>
        <strain evidence="1 2">TH019</strain>
    </source>
</reference>
<evidence type="ECO:0000313" key="2">
    <source>
        <dbReference type="Proteomes" id="UP000216361"/>
    </source>
</evidence>
<proteinExistence type="predicted"/>
<organism evidence="1 2">
    <name type="scientific">Elstera cyanobacteriorum</name>
    <dbReference type="NCBI Taxonomy" id="2022747"/>
    <lineage>
        <taxon>Bacteria</taxon>
        <taxon>Pseudomonadati</taxon>
        <taxon>Pseudomonadota</taxon>
        <taxon>Alphaproteobacteria</taxon>
        <taxon>Rhodospirillales</taxon>
        <taxon>Rhodospirillaceae</taxon>
        <taxon>Elstera</taxon>
    </lineage>
</organism>
<name>A0A255XNU6_9PROT</name>
<comment type="caution">
    <text evidence="1">The sequence shown here is derived from an EMBL/GenBank/DDBJ whole genome shotgun (WGS) entry which is preliminary data.</text>
</comment>
<dbReference type="AlphaFoldDB" id="A0A255XNU6"/>
<dbReference type="Proteomes" id="UP000216361">
    <property type="component" value="Unassembled WGS sequence"/>
</dbReference>
<protein>
    <submittedName>
        <fullName evidence="1">Uncharacterized protein</fullName>
    </submittedName>
</protein>
<dbReference type="EMBL" id="NOXS01000033">
    <property type="protein sequence ID" value="OYQ18105.1"/>
    <property type="molecule type" value="Genomic_DNA"/>
</dbReference>